<feature type="binding site" description="axial binding residue" evidence="12">
    <location>
        <position position="440"/>
    </location>
    <ligand>
        <name>heme</name>
        <dbReference type="ChEBI" id="CHEBI:30413"/>
    </ligand>
    <ligandPart>
        <name>Fe</name>
        <dbReference type="ChEBI" id="CHEBI:18248"/>
    </ligandPart>
</feature>
<dbReference type="OMA" id="HENNCHE"/>
<dbReference type="Proteomes" id="UP000241394">
    <property type="component" value="Chromosome LG29"/>
</dbReference>
<dbReference type="EMBL" id="NKQK01000029">
    <property type="protein sequence ID" value="PSR85388.1"/>
    <property type="molecule type" value="Genomic_DNA"/>
</dbReference>
<dbReference type="GO" id="GO:0020037">
    <property type="term" value="F:heme binding"/>
    <property type="evidence" value="ECO:0007669"/>
    <property type="project" value="InterPro"/>
</dbReference>
<dbReference type="GO" id="GO:0005506">
    <property type="term" value="F:iron ion binding"/>
    <property type="evidence" value="ECO:0007669"/>
    <property type="project" value="InterPro"/>
</dbReference>
<evidence type="ECO:0000256" key="1">
    <source>
        <dbReference type="ARBA" id="ARBA00001971"/>
    </source>
</evidence>
<dbReference type="InParanoid" id="A0A2R6P542"/>
<evidence type="ECO:0000256" key="8">
    <source>
        <dbReference type="ARBA" id="ARBA00023002"/>
    </source>
</evidence>
<reference evidence="14 15" key="1">
    <citation type="submission" date="2017-07" db="EMBL/GenBank/DDBJ databases">
        <title>An improved, manually edited Actinidia chinensis var. chinensis (kiwifruit) genome highlights the challenges associated with draft genomes and gene prediction in plants.</title>
        <authorList>
            <person name="Pilkington S."/>
            <person name="Crowhurst R."/>
            <person name="Hilario E."/>
            <person name="Nardozza S."/>
            <person name="Fraser L."/>
            <person name="Peng Y."/>
            <person name="Gunaseelan K."/>
            <person name="Simpson R."/>
            <person name="Tahir J."/>
            <person name="Deroles S."/>
            <person name="Templeton K."/>
            <person name="Luo Z."/>
            <person name="Davy M."/>
            <person name="Cheng C."/>
            <person name="Mcneilage M."/>
            <person name="Scaglione D."/>
            <person name="Liu Y."/>
            <person name="Zhang Q."/>
            <person name="Datson P."/>
            <person name="De Silva N."/>
            <person name="Gardiner S."/>
            <person name="Bassett H."/>
            <person name="Chagne D."/>
            <person name="Mccallum J."/>
            <person name="Dzierzon H."/>
            <person name="Deng C."/>
            <person name="Wang Y.-Y."/>
            <person name="Barron N."/>
            <person name="Manako K."/>
            <person name="Bowen J."/>
            <person name="Foster T."/>
            <person name="Erridge Z."/>
            <person name="Tiffin H."/>
            <person name="Waite C."/>
            <person name="Davies K."/>
            <person name="Grierson E."/>
            <person name="Laing W."/>
            <person name="Kirk R."/>
            <person name="Chen X."/>
            <person name="Wood M."/>
            <person name="Montefiori M."/>
            <person name="Brummell D."/>
            <person name="Schwinn K."/>
            <person name="Catanach A."/>
            <person name="Fullerton C."/>
            <person name="Li D."/>
            <person name="Meiyalaghan S."/>
            <person name="Nieuwenhuizen N."/>
            <person name="Read N."/>
            <person name="Prakash R."/>
            <person name="Hunter D."/>
            <person name="Zhang H."/>
            <person name="Mckenzie M."/>
            <person name="Knabel M."/>
            <person name="Harris A."/>
            <person name="Allan A."/>
            <person name="Chen A."/>
            <person name="Janssen B."/>
            <person name="Plunkett B."/>
            <person name="Dwamena C."/>
            <person name="Voogd C."/>
            <person name="Leif D."/>
            <person name="Lafferty D."/>
            <person name="Souleyre E."/>
            <person name="Varkonyi-Gasic E."/>
            <person name="Gambi F."/>
            <person name="Hanley J."/>
            <person name="Yao J.-L."/>
            <person name="Cheung J."/>
            <person name="David K."/>
            <person name="Warren B."/>
            <person name="Marsh K."/>
            <person name="Snowden K."/>
            <person name="Lin-Wang K."/>
            <person name="Brian L."/>
            <person name="Martinez-Sanchez M."/>
            <person name="Wang M."/>
            <person name="Ileperuma N."/>
            <person name="Macnee N."/>
            <person name="Campin R."/>
            <person name="Mcatee P."/>
            <person name="Drummond R."/>
            <person name="Espley R."/>
            <person name="Ireland H."/>
            <person name="Wu R."/>
            <person name="Atkinson R."/>
            <person name="Karunairetnam S."/>
            <person name="Bulley S."/>
            <person name="Chunkath S."/>
            <person name="Hanley Z."/>
            <person name="Storey R."/>
            <person name="Thrimawithana A."/>
            <person name="Thomson S."/>
            <person name="David C."/>
            <person name="Testolin R."/>
        </authorList>
    </citation>
    <scope>NUCLEOTIDE SEQUENCE [LARGE SCALE GENOMIC DNA]</scope>
    <source>
        <strain evidence="15">cv. Red5</strain>
        <tissue evidence="14">Young leaf</tissue>
    </source>
</reference>
<keyword evidence="7" id="KW-1133">Transmembrane helix</keyword>
<keyword evidence="8 13" id="KW-0560">Oxidoreductase</keyword>
<dbReference type="InterPro" id="IPR017972">
    <property type="entry name" value="Cyt_P450_CS"/>
</dbReference>
<proteinExistence type="inferred from homology"/>
<comment type="similarity">
    <text evidence="3 13">Belongs to the cytochrome P450 family.</text>
</comment>
<gene>
    <name evidence="14" type="ORF">CEY00_Acc33378</name>
</gene>
<evidence type="ECO:0000256" key="11">
    <source>
        <dbReference type="ARBA" id="ARBA00023136"/>
    </source>
</evidence>
<comment type="caution">
    <text evidence="14">The sequence shown here is derived from an EMBL/GenBank/DDBJ whole genome shotgun (WGS) entry which is preliminary data.</text>
</comment>
<evidence type="ECO:0000256" key="10">
    <source>
        <dbReference type="ARBA" id="ARBA00023033"/>
    </source>
</evidence>
<dbReference type="OrthoDB" id="1470350at2759"/>
<dbReference type="Gramene" id="PSR85388">
    <property type="protein sequence ID" value="PSR85388"/>
    <property type="gene ID" value="CEY00_Acc33378"/>
</dbReference>
<name>A0A2R6P542_ACTCC</name>
<sequence length="504" mass="57193">MELQFPSFPILSTLFLFLFILLKTVIRSKTNKSTSNLPPGPWKLPIIGNLLQLASSLPYHALRDLAKKHGPLMSLQLGEVPAVVISSPETAKEVMKTHDVIFATRPHIIASRIMSYDSTSIAFAPYGEYWRQLRKICITELLSPKRVLSFRSIREEEVSKLIGWITSNAGSPINFTEKIYSSTYGTTSRAAFGKKFNDQEAFISIVQESTKIAGGFNIADIYPSAEWLHLITGTKSKLEKLHKEADRIMGNMINEHKVTREKGREYEDLVDALLQHHERGANEFSLTINNIKAVILDIFSAGSETSATTVDWAMVEMMKKQRIMKKAQAEVRKVFNGKGNVDETGLQELKYLKSIIKETLRLHPAAPLLLPRECGERCEIYGYEIPVKTKVIVNAWAIGRDPKHWTDAEEFIPERFLDSSIDYKGNNFEYIPFGAGRRICPGMVYGLANIEFPLAQILYHFDWKLPSGMKQEELDMTEEFGATVRRKEDLKVIPITYKQIQTEA</sequence>
<evidence type="ECO:0000313" key="14">
    <source>
        <dbReference type="EMBL" id="PSR85388.1"/>
    </source>
</evidence>
<evidence type="ECO:0000256" key="3">
    <source>
        <dbReference type="ARBA" id="ARBA00010617"/>
    </source>
</evidence>
<dbReference type="PRINTS" id="PR00385">
    <property type="entry name" value="P450"/>
</dbReference>
<dbReference type="SUPFAM" id="SSF48264">
    <property type="entry name" value="Cytochrome P450"/>
    <property type="match status" value="1"/>
</dbReference>
<keyword evidence="6 12" id="KW-0479">Metal-binding</keyword>
<dbReference type="InterPro" id="IPR052306">
    <property type="entry name" value="CYP450_71D"/>
</dbReference>
<dbReference type="InterPro" id="IPR036396">
    <property type="entry name" value="Cyt_P450_sf"/>
</dbReference>
<dbReference type="InterPro" id="IPR001128">
    <property type="entry name" value="Cyt_P450"/>
</dbReference>
<dbReference type="Pfam" id="PF00067">
    <property type="entry name" value="p450"/>
    <property type="match status" value="1"/>
</dbReference>
<dbReference type="FunFam" id="1.10.630.10:FF:000008">
    <property type="entry name" value="Cytochrome P450 71D8"/>
    <property type="match status" value="1"/>
</dbReference>
<evidence type="ECO:0000256" key="4">
    <source>
        <dbReference type="ARBA" id="ARBA00022617"/>
    </source>
</evidence>
<dbReference type="PRINTS" id="PR00463">
    <property type="entry name" value="EP450I"/>
</dbReference>
<keyword evidence="4 12" id="KW-0349">Heme</keyword>
<comment type="cofactor">
    <cofactor evidence="1 12">
        <name>heme</name>
        <dbReference type="ChEBI" id="CHEBI:30413"/>
    </cofactor>
</comment>
<keyword evidence="9 12" id="KW-0408">Iron</keyword>
<dbReference type="GO" id="GO:0016705">
    <property type="term" value="F:oxidoreductase activity, acting on paired donors, with incorporation or reduction of molecular oxygen"/>
    <property type="evidence" value="ECO:0007669"/>
    <property type="project" value="InterPro"/>
</dbReference>
<dbReference type="GO" id="GO:0016020">
    <property type="term" value="C:membrane"/>
    <property type="evidence" value="ECO:0007669"/>
    <property type="project" value="UniProtKB-SubCell"/>
</dbReference>
<comment type="subcellular location">
    <subcellularLocation>
        <location evidence="2">Membrane</location>
        <topology evidence="2">Single-pass membrane protein</topology>
    </subcellularLocation>
</comment>
<evidence type="ECO:0000256" key="6">
    <source>
        <dbReference type="ARBA" id="ARBA00022723"/>
    </source>
</evidence>
<dbReference type="GO" id="GO:0004497">
    <property type="term" value="F:monooxygenase activity"/>
    <property type="evidence" value="ECO:0007669"/>
    <property type="project" value="UniProtKB-KW"/>
</dbReference>
<dbReference type="PANTHER" id="PTHR47953:SF19">
    <property type="entry name" value="OS06G0641600 PROTEIN"/>
    <property type="match status" value="1"/>
</dbReference>
<evidence type="ECO:0000256" key="5">
    <source>
        <dbReference type="ARBA" id="ARBA00022692"/>
    </source>
</evidence>
<keyword evidence="11" id="KW-0472">Membrane</keyword>
<evidence type="ECO:0000256" key="13">
    <source>
        <dbReference type="RuleBase" id="RU000461"/>
    </source>
</evidence>
<dbReference type="InterPro" id="IPR002401">
    <property type="entry name" value="Cyt_P450_E_grp-I"/>
</dbReference>
<dbReference type="PANTHER" id="PTHR47953">
    <property type="entry name" value="OS08G0105600 PROTEIN"/>
    <property type="match status" value="1"/>
</dbReference>
<dbReference type="Gene3D" id="1.10.630.10">
    <property type="entry name" value="Cytochrome P450"/>
    <property type="match status" value="1"/>
</dbReference>
<evidence type="ECO:0000256" key="7">
    <source>
        <dbReference type="ARBA" id="ARBA00022989"/>
    </source>
</evidence>
<keyword evidence="10 13" id="KW-0503">Monooxygenase</keyword>
<evidence type="ECO:0000256" key="9">
    <source>
        <dbReference type="ARBA" id="ARBA00023004"/>
    </source>
</evidence>
<dbReference type="AlphaFoldDB" id="A0A2R6P542"/>
<protein>
    <submittedName>
        <fullName evidence="14">Premnaspirodiene oxygenase</fullName>
    </submittedName>
</protein>
<evidence type="ECO:0000313" key="15">
    <source>
        <dbReference type="Proteomes" id="UP000241394"/>
    </source>
</evidence>
<dbReference type="PROSITE" id="PS00086">
    <property type="entry name" value="CYTOCHROME_P450"/>
    <property type="match status" value="1"/>
</dbReference>
<dbReference type="CDD" id="cd11072">
    <property type="entry name" value="CYP71-like"/>
    <property type="match status" value="1"/>
</dbReference>
<evidence type="ECO:0000256" key="12">
    <source>
        <dbReference type="PIRSR" id="PIRSR602401-1"/>
    </source>
</evidence>
<evidence type="ECO:0000256" key="2">
    <source>
        <dbReference type="ARBA" id="ARBA00004167"/>
    </source>
</evidence>
<reference evidence="15" key="2">
    <citation type="journal article" date="2018" name="BMC Genomics">
        <title>A manually annotated Actinidia chinensis var. chinensis (kiwifruit) genome highlights the challenges associated with draft genomes and gene prediction in plants.</title>
        <authorList>
            <person name="Pilkington S.M."/>
            <person name="Crowhurst R."/>
            <person name="Hilario E."/>
            <person name="Nardozza S."/>
            <person name="Fraser L."/>
            <person name="Peng Y."/>
            <person name="Gunaseelan K."/>
            <person name="Simpson R."/>
            <person name="Tahir J."/>
            <person name="Deroles S.C."/>
            <person name="Templeton K."/>
            <person name="Luo Z."/>
            <person name="Davy M."/>
            <person name="Cheng C."/>
            <person name="McNeilage M."/>
            <person name="Scaglione D."/>
            <person name="Liu Y."/>
            <person name="Zhang Q."/>
            <person name="Datson P."/>
            <person name="De Silva N."/>
            <person name="Gardiner S.E."/>
            <person name="Bassett H."/>
            <person name="Chagne D."/>
            <person name="McCallum J."/>
            <person name="Dzierzon H."/>
            <person name="Deng C."/>
            <person name="Wang Y.Y."/>
            <person name="Barron L."/>
            <person name="Manako K."/>
            <person name="Bowen J."/>
            <person name="Foster T.M."/>
            <person name="Erridge Z.A."/>
            <person name="Tiffin H."/>
            <person name="Waite C.N."/>
            <person name="Davies K.M."/>
            <person name="Grierson E.P."/>
            <person name="Laing W.A."/>
            <person name="Kirk R."/>
            <person name="Chen X."/>
            <person name="Wood M."/>
            <person name="Montefiori M."/>
            <person name="Brummell D.A."/>
            <person name="Schwinn K.E."/>
            <person name="Catanach A."/>
            <person name="Fullerton C."/>
            <person name="Li D."/>
            <person name="Meiyalaghan S."/>
            <person name="Nieuwenhuizen N."/>
            <person name="Read N."/>
            <person name="Prakash R."/>
            <person name="Hunter D."/>
            <person name="Zhang H."/>
            <person name="McKenzie M."/>
            <person name="Knabel M."/>
            <person name="Harris A."/>
            <person name="Allan A.C."/>
            <person name="Gleave A."/>
            <person name="Chen A."/>
            <person name="Janssen B.J."/>
            <person name="Plunkett B."/>
            <person name="Ampomah-Dwamena C."/>
            <person name="Voogd C."/>
            <person name="Leif D."/>
            <person name="Lafferty D."/>
            <person name="Souleyre E.J.F."/>
            <person name="Varkonyi-Gasic E."/>
            <person name="Gambi F."/>
            <person name="Hanley J."/>
            <person name="Yao J.L."/>
            <person name="Cheung J."/>
            <person name="David K.M."/>
            <person name="Warren B."/>
            <person name="Marsh K."/>
            <person name="Snowden K.C."/>
            <person name="Lin-Wang K."/>
            <person name="Brian L."/>
            <person name="Martinez-Sanchez M."/>
            <person name="Wang M."/>
            <person name="Ileperuma N."/>
            <person name="Macnee N."/>
            <person name="Campin R."/>
            <person name="McAtee P."/>
            <person name="Drummond R.S.M."/>
            <person name="Espley R.V."/>
            <person name="Ireland H.S."/>
            <person name="Wu R."/>
            <person name="Atkinson R.G."/>
            <person name="Karunairetnam S."/>
            <person name="Bulley S."/>
            <person name="Chunkath S."/>
            <person name="Hanley Z."/>
            <person name="Storey R."/>
            <person name="Thrimawithana A.H."/>
            <person name="Thomson S."/>
            <person name="David C."/>
            <person name="Testolin R."/>
            <person name="Huang H."/>
            <person name="Hellens R.P."/>
            <person name="Schaffer R.J."/>
        </authorList>
    </citation>
    <scope>NUCLEOTIDE SEQUENCE [LARGE SCALE GENOMIC DNA]</scope>
    <source>
        <strain evidence="15">cv. Red5</strain>
    </source>
</reference>
<dbReference type="STRING" id="1590841.A0A2R6P542"/>
<accession>A0A2R6P542</accession>
<keyword evidence="15" id="KW-1185">Reference proteome</keyword>
<organism evidence="14 15">
    <name type="scientific">Actinidia chinensis var. chinensis</name>
    <name type="common">Chinese soft-hair kiwi</name>
    <dbReference type="NCBI Taxonomy" id="1590841"/>
    <lineage>
        <taxon>Eukaryota</taxon>
        <taxon>Viridiplantae</taxon>
        <taxon>Streptophyta</taxon>
        <taxon>Embryophyta</taxon>
        <taxon>Tracheophyta</taxon>
        <taxon>Spermatophyta</taxon>
        <taxon>Magnoliopsida</taxon>
        <taxon>eudicotyledons</taxon>
        <taxon>Gunneridae</taxon>
        <taxon>Pentapetalae</taxon>
        <taxon>asterids</taxon>
        <taxon>Ericales</taxon>
        <taxon>Actinidiaceae</taxon>
        <taxon>Actinidia</taxon>
    </lineage>
</organism>
<keyword evidence="5" id="KW-0812">Transmembrane</keyword>